<dbReference type="AlphaFoldDB" id="D1AKZ8"/>
<gene>
    <name evidence="2" type="ordered locus">Sterm_0279</name>
</gene>
<reference evidence="2 3" key="2">
    <citation type="journal article" date="2010" name="Stand. Genomic Sci.">
        <title>Complete genome sequence of Sebaldella termitidis type strain (NCTC 11300).</title>
        <authorList>
            <person name="Harmon-Smith M."/>
            <person name="Celia L."/>
            <person name="Chertkov O."/>
            <person name="Lapidus A."/>
            <person name="Copeland A."/>
            <person name="Glavina Del Rio T."/>
            <person name="Nolan M."/>
            <person name="Lucas S."/>
            <person name="Tice H."/>
            <person name="Cheng J.F."/>
            <person name="Han C."/>
            <person name="Detter J.C."/>
            <person name="Bruce D."/>
            <person name="Goodwin L."/>
            <person name="Pitluck S."/>
            <person name="Pati A."/>
            <person name="Liolios K."/>
            <person name="Ivanova N."/>
            <person name="Mavromatis K."/>
            <person name="Mikhailova N."/>
            <person name="Chen A."/>
            <person name="Palaniappan K."/>
            <person name="Land M."/>
            <person name="Hauser L."/>
            <person name="Chang Y.J."/>
            <person name="Jeffries C.D."/>
            <person name="Brettin T."/>
            <person name="Goker M."/>
            <person name="Beck B."/>
            <person name="Bristow J."/>
            <person name="Eisen J.A."/>
            <person name="Markowitz V."/>
            <person name="Hugenholtz P."/>
            <person name="Kyrpides N.C."/>
            <person name="Klenk H.P."/>
            <person name="Chen F."/>
        </authorList>
    </citation>
    <scope>NUCLEOTIDE SEQUENCE [LARGE SCALE GENOMIC DNA]</scope>
    <source>
        <strain evidence="3">ATCC 33386 / NCTC 11300</strain>
    </source>
</reference>
<organism evidence="2 3">
    <name type="scientific">Sebaldella termitidis (strain ATCC 33386 / NCTC 11300)</name>
    <dbReference type="NCBI Taxonomy" id="526218"/>
    <lineage>
        <taxon>Bacteria</taxon>
        <taxon>Fusobacteriati</taxon>
        <taxon>Fusobacteriota</taxon>
        <taxon>Fusobacteriia</taxon>
        <taxon>Fusobacteriales</taxon>
        <taxon>Leptotrichiaceae</taxon>
        <taxon>Sebaldella</taxon>
    </lineage>
</organism>
<keyword evidence="3" id="KW-1185">Reference proteome</keyword>
<keyword evidence="1" id="KW-0732">Signal</keyword>
<evidence type="ECO:0000256" key="1">
    <source>
        <dbReference type="SAM" id="SignalP"/>
    </source>
</evidence>
<feature type="signal peptide" evidence="1">
    <location>
        <begin position="1"/>
        <end position="19"/>
    </location>
</feature>
<dbReference type="KEGG" id="str:Sterm_0279"/>
<proteinExistence type="predicted"/>
<evidence type="ECO:0000313" key="2">
    <source>
        <dbReference type="EMBL" id="ACZ07164.1"/>
    </source>
</evidence>
<protein>
    <submittedName>
        <fullName evidence="2">Uncharacterized protein</fullName>
    </submittedName>
</protein>
<name>D1AKZ8_SEBTE</name>
<dbReference type="HOGENOM" id="CLU_2411510_0_0_0"/>
<evidence type="ECO:0000313" key="3">
    <source>
        <dbReference type="Proteomes" id="UP000000845"/>
    </source>
</evidence>
<feature type="chain" id="PRO_5003020884" evidence="1">
    <location>
        <begin position="20"/>
        <end position="96"/>
    </location>
</feature>
<reference evidence="3" key="1">
    <citation type="submission" date="2009-09" db="EMBL/GenBank/DDBJ databases">
        <title>The complete chromosome of Sebaldella termitidis ATCC 33386.</title>
        <authorList>
            <consortium name="US DOE Joint Genome Institute (JGI-PGF)"/>
            <person name="Lucas S."/>
            <person name="Copeland A."/>
            <person name="Lapidus A."/>
            <person name="Glavina del Rio T."/>
            <person name="Dalin E."/>
            <person name="Tice H."/>
            <person name="Bruce D."/>
            <person name="Goodwin L."/>
            <person name="Pitluck S."/>
            <person name="Kyrpides N."/>
            <person name="Mavromatis K."/>
            <person name="Ivanova N."/>
            <person name="Mikhailova N."/>
            <person name="Sims D."/>
            <person name="Meincke L."/>
            <person name="Brettin T."/>
            <person name="Detter J.C."/>
            <person name="Han C."/>
            <person name="Larimer F."/>
            <person name="Land M."/>
            <person name="Hauser L."/>
            <person name="Markowitz V."/>
            <person name="Cheng J.F."/>
            <person name="Hugenholtz P."/>
            <person name="Woyke T."/>
            <person name="Wu D."/>
            <person name="Eisen J.A."/>
        </authorList>
    </citation>
    <scope>NUCLEOTIDE SEQUENCE [LARGE SCALE GENOMIC DNA]</scope>
    <source>
        <strain evidence="3">ATCC 33386 / NCTC 11300</strain>
    </source>
</reference>
<accession>D1AKZ8</accession>
<dbReference type="STRING" id="526218.Sterm_0279"/>
<dbReference type="EMBL" id="CP001739">
    <property type="protein sequence ID" value="ACZ07164.1"/>
    <property type="molecule type" value="Genomic_DNA"/>
</dbReference>
<sequence>MKKALMICAAGTMIFVSYSAENTAPEVSKAVEDRITKDYDQDGVYSSYEKALRRAQGSIYVTLPEKRGEWYSTLDKIKEEEKELMPDEEARMRRKR</sequence>
<dbReference type="Proteomes" id="UP000000845">
    <property type="component" value="Chromosome"/>
</dbReference>